<dbReference type="InterPro" id="IPR023393">
    <property type="entry name" value="START-like_dom_sf"/>
</dbReference>
<reference evidence="2" key="2">
    <citation type="submission" date="2021-03" db="UniProtKB">
        <authorList>
            <consortium name="EnsemblPlants"/>
        </authorList>
    </citation>
    <scope>IDENTIFICATION</scope>
</reference>
<dbReference type="SMR" id="A0A803LBT0"/>
<evidence type="ECO:0000313" key="2">
    <source>
        <dbReference type="EnsemblPlants" id="AUR62009319-RA:cds"/>
    </source>
</evidence>
<organism evidence="2 3">
    <name type="scientific">Chenopodium quinoa</name>
    <name type="common">Quinoa</name>
    <dbReference type="NCBI Taxonomy" id="63459"/>
    <lineage>
        <taxon>Eukaryota</taxon>
        <taxon>Viridiplantae</taxon>
        <taxon>Streptophyta</taxon>
        <taxon>Embryophyta</taxon>
        <taxon>Tracheophyta</taxon>
        <taxon>Spermatophyta</taxon>
        <taxon>Magnoliopsida</taxon>
        <taxon>eudicotyledons</taxon>
        <taxon>Gunneridae</taxon>
        <taxon>Pentapetalae</taxon>
        <taxon>Caryophyllales</taxon>
        <taxon>Chenopodiaceae</taxon>
        <taxon>Chenopodioideae</taxon>
        <taxon>Atripliceae</taxon>
        <taxon>Chenopodium</taxon>
    </lineage>
</organism>
<keyword evidence="3" id="KW-1185">Reference proteome</keyword>
<dbReference type="GO" id="GO:0006952">
    <property type="term" value="P:defense response"/>
    <property type="evidence" value="ECO:0007669"/>
    <property type="project" value="InterPro"/>
</dbReference>
<evidence type="ECO:0000313" key="3">
    <source>
        <dbReference type="Proteomes" id="UP000596660"/>
    </source>
</evidence>
<reference evidence="2" key="1">
    <citation type="journal article" date="2017" name="Nature">
        <title>The genome of Chenopodium quinoa.</title>
        <authorList>
            <person name="Jarvis D.E."/>
            <person name="Ho Y.S."/>
            <person name="Lightfoot D.J."/>
            <person name="Schmoeckel S.M."/>
            <person name="Li B."/>
            <person name="Borm T.J.A."/>
            <person name="Ohyanagi H."/>
            <person name="Mineta K."/>
            <person name="Michell C.T."/>
            <person name="Saber N."/>
            <person name="Kharbatia N.M."/>
            <person name="Rupper R.R."/>
            <person name="Sharp A.R."/>
            <person name="Dally N."/>
            <person name="Boughton B.A."/>
            <person name="Woo Y.H."/>
            <person name="Gao G."/>
            <person name="Schijlen E.G.W.M."/>
            <person name="Guo X."/>
            <person name="Momin A.A."/>
            <person name="Negrao S."/>
            <person name="Al-Babili S."/>
            <person name="Gehring C."/>
            <person name="Roessner U."/>
            <person name="Jung C."/>
            <person name="Murphy K."/>
            <person name="Arold S.T."/>
            <person name="Gojobori T."/>
            <person name="van der Linden C.G."/>
            <person name="van Loo E.N."/>
            <person name="Jellen E.N."/>
            <person name="Maughan P.J."/>
            <person name="Tester M."/>
        </authorList>
    </citation>
    <scope>NUCLEOTIDE SEQUENCE [LARGE SCALE GENOMIC DNA]</scope>
    <source>
        <strain evidence="2">cv. PI 614886</strain>
    </source>
</reference>
<dbReference type="Gramene" id="AUR62009319-RA">
    <property type="protein sequence ID" value="AUR62009319-RA:cds"/>
    <property type="gene ID" value="AUR62009319"/>
</dbReference>
<dbReference type="Gene3D" id="3.30.530.20">
    <property type="match status" value="2"/>
</dbReference>
<dbReference type="EnsemblPlants" id="AUR62009319-RA">
    <property type="protein sequence ID" value="AUR62009319-RA:cds"/>
    <property type="gene ID" value="AUR62009319"/>
</dbReference>
<dbReference type="PANTHER" id="PTHR31907">
    <property type="entry name" value="MLP-LIKE PROTEIN 423"/>
    <property type="match status" value="1"/>
</dbReference>
<dbReference type="SUPFAM" id="SSF55961">
    <property type="entry name" value="Bet v1-like"/>
    <property type="match status" value="2"/>
</dbReference>
<protein>
    <recommendedName>
        <fullName evidence="1">Bet v I/Major latex protein domain-containing protein</fullName>
    </recommendedName>
</protein>
<proteinExistence type="predicted"/>
<accession>A0A803LBT0</accession>
<sequence>MAQLQKAEGQVELKCDADKFFEIWGQNPSLVSNMCPIKFPKVELNEGECWDRVGSVITWSYVIDEIGEHAFVKTRVEECDKENKLVSYNYLGGHIVEQYYKTLKSRIQAIPKDEGCTVKWTLEYEKMNENAPEADLYTDYLLGTAKDIDACLREEEVAQLERIESQVELKCHADKFFDVWASKAHLISKITPNKVAKVELVEGDWDKVGAVYNNGETTLSSAKTRVEKLDFENRSLRYSIVDGQILQTYKTFTTNIQVTPKAEAEAEGCIMKLSYEYEKLNEGAPEPIMHKDLAFDIAKDIDAHLCSA</sequence>
<dbReference type="Pfam" id="PF00407">
    <property type="entry name" value="Bet_v_1"/>
    <property type="match status" value="2"/>
</dbReference>
<dbReference type="InterPro" id="IPR000916">
    <property type="entry name" value="Bet_v_I/MLP"/>
</dbReference>
<name>A0A803LBT0_CHEQI</name>
<dbReference type="Proteomes" id="UP000596660">
    <property type="component" value="Unplaced"/>
</dbReference>
<dbReference type="SMART" id="SM01037">
    <property type="entry name" value="Bet_v_1"/>
    <property type="match status" value="2"/>
</dbReference>
<dbReference type="InterPro" id="IPR051761">
    <property type="entry name" value="MLP-like_ligand-binding"/>
</dbReference>
<feature type="domain" description="Bet v I/Major latex protein" evidence="1">
    <location>
        <begin position="2"/>
        <end position="155"/>
    </location>
</feature>
<evidence type="ECO:0000259" key="1">
    <source>
        <dbReference type="SMART" id="SM01037"/>
    </source>
</evidence>
<dbReference type="OMA" id="STICWDY"/>
<dbReference type="AlphaFoldDB" id="A0A803LBT0"/>
<feature type="domain" description="Bet v I/Major latex protein" evidence="1">
    <location>
        <begin position="158"/>
        <end position="308"/>
    </location>
</feature>
<dbReference type="CDD" id="cd07816">
    <property type="entry name" value="Bet_v1-like"/>
    <property type="match status" value="2"/>
</dbReference>